<dbReference type="PROSITE" id="PS50082">
    <property type="entry name" value="WD_REPEATS_2"/>
    <property type="match status" value="4"/>
</dbReference>
<dbReference type="Pfam" id="PF00400">
    <property type="entry name" value="WD40"/>
    <property type="match status" value="5"/>
</dbReference>
<dbReference type="InterPro" id="IPR019734">
    <property type="entry name" value="TPR_rpt"/>
</dbReference>
<dbReference type="AlphaFoldDB" id="A0A1D1UKW6"/>
<dbReference type="InterPro" id="IPR011990">
    <property type="entry name" value="TPR-like_helical_dom_sf"/>
</dbReference>
<dbReference type="GO" id="GO:0045717">
    <property type="term" value="P:negative regulation of fatty acid biosynthetic process"/>
    <property type="evidence" value="ECO:0007669"/>
    <property type="project" value="TreeGrafter"/>
</dbReference>
<dbReference type="SMART" id="SM00028">
    <property type="entry name" value="TPR"/>
    <property type="match status" value="1"/>
</dbReference>
<dbReference type="InterPro" id="IPR020472">
    <property type="entry name" value="WD40_PAC1"/>
</dbReference>
<accession>A0A1D1UKW6</accession>
<dbReference type="InterPro" id="IPR019775">
    <property type="entry name" value="WD40_repeat_CS"/>
</dbReference>
<evidence type="ECO:0008006" key="8">
    <source>
        <dbReference type="Google" id="ProtNLM"/>
    </source>
</evidence>
<feature type="repeat" description="WD" evidence="3">
    <location>
        <begin position="540"/>
        <end position="566"/>
    </location>
</feature>
<dbReference type="PROSITE" id="PS00678">
    <property type="entry name" value="WD_REPEATS_1"/>
    <property type="match status" value="1"/>
</dbReference>
<evidence type="ECO:0000256" key="1">
    <source>
        <dbReference type="ARBA" id="ARBA00022574"/>
    </source>
</evidence>
<dbReference type="PANTHER" id="PTHR15574">
    <property type="entry name" value="WD REPEAT DOMAIN-CONTAINING FAMILY"/>
    <property type="match status" value="1"/>
</dbReference>
<dbReference type="Gene3D" id="1.25.40.10">
    <property type="entry name" value="Tetratricopeptide repeat domain"/>
    <property type="match status" value="1"/>
</dbReference>
<evidence type="ECO:0000313" key="7">
    <source>
        <dbReference type="Proteomes" id="UP000186922"/>
    </source>
</evidence>
<dbReference type="InterPro" id="IPR001680">
    <property type="entry name" value="WD40_rpt"/>
</dbReference>
<feature type="region of interest" description="Disordered" evidence="5">
    <location>
        <begin position="602"/>
        <end position="643"/>
    </location>
</feature>
<feature type="repeat" description="WD" evidence="3">
    <location>
        <begin position="104"/>
        <end position="147"/>
    </location>
</feature>
<dbReference type="GO" id="GO:0080008">
    <property type="term" value="C:Cul4-RING E3 ubiquitin ligase complex"/>
    <property type="evidence" value="ECO:0007669"/>
    <property type="project" value="TreeGrafter"/>
</dbReference>
<reference evidence="6 7" key="1">
    <citation type="journal article" date="2016" name="Nat. Commun.">
        <title>Extremotolerant tardigrade genome and improved radiotolerance of human cultured cells by tardigrade-unique protein.</title>
        <authorList>
            <person name="Hashimoto T."/>
            <person name="Horikawa D.D."/>
            <person name="Saito Y."/>
            <person name="Kuwahara H."/>
            <person name="Kozuka-Hata H."/>
            <person name="Shin-I T."/>
            <person name="Minakuchi Y."/>
            <person name="Ohishi K."/>
            <person name="Motoyama A."/>
            <person name="Aizu T."/>
            <person name="Enomoto A."/>
            <person name="Kondo K."/>
            <person name="Tanaka S."/>
            <person name="Hara Y."/>
            <person name="Koshikawa S."/>
            <person name="Sagara H."/>
            <person name="Miura T."/>
            <person name="Yokobori S."/>
            <person name="Miyagawa K."/>
            <person name="Suzuki Y."/>
            <person name="Kubo T."/>
            <person name="Oyama M."/>
            <person name="Kohara Y."/>
            <person name="Fujiyama A."/>
            <person name="Arakawa K."/>
            <person name="Katayama T."/>
            <person name="Toyoda A."/>
            <person name="Kunieda T."/>
        </authorList>
    </citation>
    <scope>NUCLEOTIDE SEQUENCE [LARGE SCALE GENOMIC DNA]</scope>
    <source>
        <strain evidence="6 7">YOKOZUNA-1</strain>
    </source>
</reference>
<evidence type="ECO:0000256" key="2">
    <source>
        <dbReference type="ARBA" id="ARBA00022737"/>
    </source>
</evidence>
<dbReference type="OrthoDB" id="4869960at2759"/>
<feature type="repeat" description="WD" evidence="3">
    <location>
        <begin position="61"/>
        <end position="102"/>
    </location>
</feature>
<dbReference type="PRINTS" id="PR00320">
    <property type="entry name" value="GPROTEINBRPT"/>
</dbReference>
<evidence type="ECO:0000256" key="4">
    <source>
        <dbReference type="PROSITE-ProRule" id="PRU00339"/>
    </source>
</evidence>
<keyword evidence="4" id="KW-0802">TPR repeat</keyword>
<dbReference type="SUPFAM" id="SSF50978">
    <property type="entry name" value="WD40 repeat-like"/>
    <property type="match status" value="1"/>
</dbReference>
<keyword evidence="7" id="KW-1185">Reference proteome</keyword>
<evidence type="ECO:0000256" key="3">
    <source>
        <dbReference type="PROSITE-ProRule" id="PRU00221"/>
    </source>
</evidence>
<dbReference type="InterPro" id="IPR036322">
    <property type="entry name" value="WD40_repeat_dom_sf"/>
</dbReference>
<gene>
    <name evidence="6" type="primary">RvY_01014-1</name>
    <name evidence="6" type="synonym">RvY_01014.1</name>
    <name evidence="6" type="ORF">RvY_01014</name>
</gene>
<name>A0A1D1UKW6_RAMVA</name>
<dbReference type="InterPro" id="IPR015943">
    <property type="entry name" value="WD40/YVTN_repeat-like_dom_sf"/>
</dbReference>
<dbReference type="GO" id="GO:0005737">
    <property type="term" value="C:cytoplasm"/>
    <property type="evidence" value="ECO:0007669"/>
    <property type="project" value="TreeGrafter"/>
</dbReference>
<sequence length="680" mass="76986">MEIDSIFHWGSSCSSYGAFGIRSSYALQSEARYGLISPVQFRRMQQWSVEFVRRLGLFWELKGHEGCVNCIEWNHDGTLLASGSDDYRVRIWDIPHRKEKHVIATGHTGNIFGVKFLPGSADNIVISAAADGTVRVFDVNYQEMLYCFSCHVNRVKRVAVSPDSPSVFWSAGEDGLVIQYDLREPKRCDANTCRQVLINLNPYMTNPECKSIACNPVQMHYMAVGATDCFTRMYDRRKLKLSSITYPNHMFDDSRGLVRRYSWLSSHNTEVEPLEPGCVKYFAPGHLPQKEQESRNQWRNFSITDVRFSADGTSILSNIGGEQIYLFSVSESSNKVAKTFSIGEQSPLRSKNIEEISEYAQKNKDLGNEYYHRGDHNSAIAYYNRALLMSPRSSVLYSNRAVALIKRKWDGDSYQALLDAYMAYVLDPANEKAHFRLIKGLALVKRWKEAKEWCEDFHRQYDNRRQLVTSPSFLELEQQITDALKANRNGKRSRQQTKELSAMETQEIKWREAASDYRNKFVGHCNTTTDIKEAGFLGQNGEFIMAGSDDGSFFIWDRKSTNLVKVIRGDSNIVNCLQPHPTSCVIATSGIDNEVRLWAPRAVEEKDETEEPARRSPAGAEPASGPIGTEVEDVTRATDANQRRMNADPWTMILGDWIQNQANAAGAGVVINGPPNCAQQ</sequence>
<dbReference type="SMART" id="SM00320">
    <property type="entry name" value="WD40"/>
    <property type="match status" value="7"/>
</dbReference>
<keyword evidence="2" id="KW-0677">Repeat</keyword>
<feature type="repeat" description="WD" evidence="3">
    <location>
        <begin position="567"/>
        <end position="598"/>
    </location>
</feature>
<organism evidence="6 7">
    <name type="scientific">Ramazzottius varieornatus</name>
    <name type="common">Water bear</name>
    <name type="synonym">Tardigrade</name>
    <dbReference type="NCBI Taxonomy" id="947166"/>
    <lineage>
        <taxon>Eukaryota</taxon>
        <taxon>Metazoa</taxon>
        <taxon>Ecdysozoa</taxon>
        <taxon>Tardigrada</taxon>
        <taxon>Eutardigrada</taxon>
        <taxon>Parachela</taxon>
        <taxon>Hypsibioidea</taxon>
        <taxon>Ramazzottiidae</taxon>
        <taxon>Ramazzottius</taxon>
    </lineage>
</organism>
<dbReference type="SUPFAM" id="SSF48452">
    <property type="entry name" value="TPR-like"/>
    <property type="match status" value="1"/>
</dbReference>
<dbReference type="PANTHER" id="PTHR15574:SF40">
    <property type="entry name" value="WD AND TETRATRICOPEPTIDE REPEATS PROTEIN 1"/>
    <property type="match status" value="1"/>
</dbReference>
<evidence type="ECO:0000256" key="5">
    <source>
        <dbReference type="SAM" id="MobiDB-lite"/>
    </source>
</evidence>
<protein>
    <recommendedName>
        <fullName evidence="8">WD and tetratricopeptide repeats protein 1</fullName>
    </recommendedName>
</protein>
<dbReference type="InterPro" id="IPR045151">
    <property type="entry name" value="DCAF8"/>
</dbReference>
<keyword evidence="1 3" id="KW-0853">WD repeat</keyword>
<dbReference type="EMBL" id="BDGG01000001">
    <property type="protein sequence ID" value="GAU88282.1"/>
    <property type="molecule type" value="Genomic_DNA"/>
</dbReference>
<dbReference type="Proteomes" id="UP000186922">
    <property type="component" value="Unassembled WGS sequence"/>
</dbReference>
<dbReference type="STRING" id="947166.A0A1D1UKW6"/>
<proteinExistence type="predicted"/>
<feature type="repeat" description="TPR" evidence="4">
    <location>
        <begin position="360"/>
        <end position="393"/>
    </location>
</feature>
<feature type="compositionally biased region" description="Basic and acidic residues" evidence="5">
    <location>
        <begin position="633"/>
        <end position="643"/>
    </location>
</feature>
<dbReference type="PROSITE" id="PS50005">
    <property type="entry name" value="TPR"/>
    <property type="match status" value="1"/>
</dbReference>
<evidence type="ECO:0000313" key="6">
    <source>
        <dbReference type="EMBL" id="GAU88282.1"/>
    </source>
</evidence>
<dbReference type="Gene3D" id="2.130.10.10">
    <property type="entry name" value="YVTN repeat-like/Quinoprotein amine dehydrogenase"/>
    <property type="match status" value="2"/>
</dbReference>
<dbReference type="PROSITE" id="PS50294">
    <property type="entry name" value="WD_REPEATS_REGION"/>
    <property type="match status" value="1"/>
</dbReference>
<comment type="caution">
    <text evidence="6">The sequence shown here is derived from an EMBL/GenBank/DDBJ whole genome shotgun (WGS) entry which is preliminary data.</text>
</comment>